<keyword evidence="2" id="KW-1185">Reference proteome</keyword>
<proteinExistence type="predicted"/>
<evidence type="ECO:0000313" key="2">
    <source>
        <dbReference type="Proteomes" id="UP001177021"/>
    </source>
</evidence>
<evidence type="ECO:0000313" key="1">
    <source>
        <dbReference type="EMBL" id="CAJ2644650.1"/>
    </source>
</evidence>
<reference evidence="1" key="1">
    <citation type="submission" date="2023-10" db="EMBL/GenBank/DDBJ databases">
        <authorList>
            <person name="Rodriguez Cubillos JULIANA M."/>
            <person name="De Vega J."/>
        </authorList>
    </citation>
    <scope>NUCLEOTIDE SEQUENCE</scope>
</reference>
<dbReference type="Proteomes" id="UP001177021">
    <property type="component" value="Unassembled WGS sequence"/>
</dbReference>
<dbReference type="EMBL" id="CASHSV030000044">
    <property type="protein sequence ID" value="CAJ2644650.1"/>
    <property type="molecule type" value="Genomic_DNA"/>
</dbReference>
<sequence length="78" mass="9174">MQRKRMARGNEDWSLSSLPNGEGKRARELSEIERNEGQFILFRFCTNKTKLSFYLLSKFCINIIYLLILSNTLNLDNI</sequence>
<name>A0ACB0JIX3_TRIPR</name>
<comment type="caution">
    <text evidence="1">The sequence shown here is derived from an EMBL/GenBank/DDBJ whole genome shotgun (WGS) entry which is preliminary data.</text>
</comment>
<accession>A0ACB0JIX3</accession>
<gene>
    <name evidence="1" type="ORF">MILVUS5_LOCUS13628</name>
</gene>
<protein>
    <submittedName>
        <fullName evidence="1">Uncharacterized protein</fullName>
    </submittedName>
</protein>
<organism evidence="1 2">
    <name type="scientific">Trifolium pratense</name>
    <name type="common">Red clover</name>
    <dbReference type="NCBI Taxonomy" id="57577"/>
    <lineage>
        <taxon>Eukaryota</taxon>
        <taxon>Viridiplantae</taxon>
        <taxon>Streptophyta</taxon>
        <taxon>Embryophyta</taxon>
        <taxon>Tracheophyta</taxon>
        <taxon>Spermatophyta</taxon>
        <taxon>Magnoliopsida</taxon>
        <taxon>eudicotyledons</taxon>
        <taxon>Gunneridae</taxon>
        <taxon>Pentapetalae</taxon>
        <taxon>rosids</taxon>
        <taxon>fabids</taxon>
        <taxon>Fabales</taxon>
        <taxon>Fabaceae</taxon>
        <taxon>Papilionoideae</taxon>
        <taxon>50 kb inversion clade</taxon>
        <taxon>NPAAA clade</taxon>
        <taxon>Hologalegina</taxon>
        <taxon>IRL clade</taxon>
        <taxon>Trifolieae</taxon>
        <taxon>Trifolium</taxon>
    </lineage>
</organism>